<dbReference type="Proteomes" id="UP001205105">
    <property type="component" value="Unassembled WGS sequence"/>
</dbReference>
<evidence type="ECO:0000313" key="2">
    <source>
        <dbReference type="EMBL" id="KAI7841176.1"/>
    </source>
</evidence>
<evidence type="ECO:0000313" key="3">
    <source>
        <dbReference type="Proteomes" id="UP001205105"/>
    </source>
</evidence>
<feature type="compositionally biased region" description="Acidic residues" evidence="1">
    <location>
        <begin position="218"/>
        <end position="230"/>
    </location>
</feature>
<accession>A0AAD5H289</accession>
<keyword evidence="3" id="KW-1185">Reference proteome</keyword>
<feature type="compositionally biased region" description="Basic residues" evidence="1">
    <location>
        <begin position="189"/>
        <end position="200"/>
    </location>
</feature>
<reference evidence="2" key="1">
    <citation type="submission" date="2020-11" db="EMBL/GenBank/DDBJ databases">
        <title>Chlorella ohadii genome sequencing and assembly.</title>
        <authorList>
            <person name="Murik O."/>
            <person name="Treves H."/>
            <person name="Kedem I."/>
            <person name="Shotland Y."/>
            <person name="Kaplan A."/>
        </authorList>
    </citation>
    <scope>NUCLEOTIDE SEQUENCE</scope>
    <source>
        <strain evidence="2">1</strain>
    </source>
</reference>
<gene>
    <name evidence="2" type="ORF">COHA_005142</name>
</gene>
<protein>
    <submittedName>
        <fullName evidence="2">Uncharacterized protein</fullName>
    </submittedName>
</protein>
<dbReference type="AlphaFoldDB" id="A0AAD5H289"/>
<evidence type="ECO:0000256" key="1">
    <source>
        <dbReference type="SAM" id="MobiDB-lite"/>
    </source>
</evidence>
<feature type="region of interest" description="Disordered" evidence="1">
    <location>
        <begin position="179"/>
        <end position="244"/>
    </location>
</feature>
<proteinExistence type="predicted"/>
<dbReference type="EMBL" id="JADXDR010000067">
    <property type="protein sequence ID" value="KAI7841176.1"/>
    <property type="molecule type" value="Genomic_DNA"/>
</dbReference>
<sequence>MRGYLPLSCGLPGCKRPTSKESNYVVRRLSDGCATEFFCTAKCARARADQLDEQGDEGHIVDWRNPGSRKLCSCAFCQQQRHVAFRRQVPVEGGLCRDGKDAAIAQGTGDLPSSMVASAERLAVACGVQLSAIAIPASHSQAEVLATVSSAFGDVCGSGGGSSSSSSDGSSGAERPTIVVAFQGEPVPSRKRALRARRRPASGSYRDDDSSGGSGGSEAEEESAGSEEEGPAPTSPGRCLRPRNQAARYVFKYDPESEYFTDFEEDN</sequence>
<organism evidence="2 3">
    <name type="scientific">Chlorella ohadii</name>
    <dbReference type="NCBI Taxonomy" id="2649997"/>
    <lineage>
        <taxon>Eukaryota</taxon>
        <taxon>Viridiplantae</taxon>
        <taxon>Chlorophyta</taxon>
        <taxon>core chlorophytes</taxon>
        <taxon>Trebouxiophyceae</taxon>
        <taxon>Chlorellales</taxon>
        <taxon>Chlorellaceae</taxon>
        <taxon>Chlorella clade</taxon>
        <taxon>Chlorella</taxon>
    </lineage>
</organism>
<comment type="caution">
    <text evidence="2">The sequence shown here is derived from an EMBL/GenBank/DDBJ whole genome shotgun (WGS) entry which is preliminary data.</text>
</comment>
<name>A0AAD5H289_9CHLO</name>